<dbReference type="SUPFAM" id="SSF74924">
    <property type="entry name" value="Cap-Gly domain"/>
    <property type="match status" value="1"/>
</dbReference>
<dbReference type="InterPro" id="IPR032675">
    <property type="entry name" value="LRR_dom_sf"/>
</dbReference>
<dbReference type="PROSITE" id="PS51450">
    <property type="entry name" value="LRR"/>
    <property type="match status" value="2"/>
</dbReference>
<proteinExistence type="predicted"/>
<keyword evidence="4" id="KW-0969">Cilium</keyword>
<dbReference type="SUPFAM" id="SSF52058">
    <property type="entry name" value="L domain-like"/>
    <property type="match status" value="1"/>
</dbReference>
<evidence type="ECO:0000256" key="1">
    <source>
        <dbReference type="ARBA" id="ARBA00004138"/>
    </source>
</evidence>
<gene>
    <name evidence="7" type="ORF">CALVIDRAFT_559777</name>
</gene>
<evidence type="ECO:0000256" key="5">
    <source>
        <dbReference type="ARBA" id="ARBA00023273"/>
    </source>
</evidence>
<dbReference type="OrthoDB" id="5273213at2759"/>
<keyword evidence="3" id="KW-0677">Repeat</keyword>
<protein>
    <recommendedName>
        <fullName evidence="6">CAP-Gly domain-containing protein</fullName>
    </recommendedName>
</protein>
<accession>A0A167RPE6</accession>
<evidence type="ECO:0000313" key="7">
    <source>
        <dbReference type="EMBL" id="KZP01132.1"/>
    </source>
</evidence>
<dbReference type="InterPro" id="IPR036859">
    <property type="entry name" value="CAP-Gly_dom_sf"/>
</dbReference>
<dbReference type="InterPro" id="IPR001611">
    <property type="entry name" value="Leu-rich_rpt"/>
</dbReference>
<dbReference type="PROSITE" id="PS50245">
    <property type="entry name" value="CAP_GLY_2"/>
    <property type="match status" value="1"/>
</dbReference>
<dbReference type="Gene3D" id="3.80.10.10">
    <property type="entry name" value="Ribonuclease Inhibitor"/>
    <property type="match status" value="2"/>
</dbReference>
<keyword evidence="2" id="KW-0433">Leucine-rich repeat</keyword>
<evidence type="ECO:0000313" key="8">
    <source>
        <dbReference type="Proteomes" id="UP000076738"/>
    </source>
</evidence>
<dbReference type="PANTHER" id="PTHR45973:SF9">
    <property type="entry name" value="LEUCINE-RICH REPEAT-CONTAINING PROTEIN 46"/>
    <property type="match status" value="1"/>
</dbReference>
<dbReference type="Pfam" id="PF01302">
    <property type="entry name" value="CAP_GLY"/>
    <property type="match status" value="1"/>
</dbReference>
<organism evidence="7 8">
    <name type="scientific">Calocera viscosa (strain TUFC12733)</name>
    <dbReference type="NCBI Taxonomy" id="1330018"/>
    <lineage>
        <taxon>Eukaryota</taxon>
        <taxon>Fungi</taxon>
        <taxon>Dikarya</taxon>
        <taxon>Basidiomycota</taxon>
        <taxon>Agaricomycotina</taxon>
        <taxon>Dacrymycetes</taxon>
        <taxon>Dacrymycetales</taxon>
        <taxon>Dacrymycetaceae</taxon>
        <taxon>Calocera</taxon>
    </lineage>
</organism>
<dbReference type="InterPro" id="IPR050576">
    <property type="entry name" value="Cilia_flagella_integrity"/>
</dbReference>
<dbReference type="InterPro" id="IPR000938">
    <property type="entry name" value="CAP-Gly_domain"/>
</dbReference>
<keyword evidence="8" id="KW-1185">Reference proteome</keyword>
<evidence type="ECO:0000256" key="3">
    <source>
        <dbReference type="ARBA" id="ARBA00022737"/>
    </source>
</evidence>
<dbReference type="Proteomes" id="UP000076738">
    <property type="component" value="Unassembled WGS sequence"/>
</dbReference>
<dbReference type="Gene3D" id="2.30.30.190">
    <property type="entry name" value="CAP Gly-rich-like domain"/>
    <property type="match status" value="1"/>
</dbReference>
<dbReference type="PANTHER" id="PTHR45973">
    <property type="entry name" value="PROTEIN PHOSPHATASE 1 REGULATORY SUBUNIT SDS22-RELATED"/>
    <property type="match status" value="1"/>
</dbReference>
<dbReference type="SMART" id="SM01052">
    <property type="entry name" value="CAP_GLY"/>
    <property type="match status" value="1"/>
</dbReference>
<evidence type="ECO:0000256" key="2">
    <source>
        <dbReference type="ARBA" id="ARBA00022614"/>
    </source>
</evidence>
<dbReference type="SMART" id="SM00369">
    <property type="entry name" value="LRR_TYP"/>
    <property type="match status" value="5"/>
</dbReference>
<dbReference type="EMBL" id="KV417267">
    <property type="protein sequence ID" value="KZP01132.1"/>
    <property type="molecule type" value="Genomic_DNA"/>
</dbReference>
<dbReference type="AlphaFoldDB" id="A0A167RPE6"/>
<dbReference type="STRING" id="1330018.A0A167RPE6"/>
<feature type="domain" description="CAP-Gly" evidence="6">
    <location>
        <begin position="24"/>
        <end position="68"/>
    </location>
</feature>
<name>A0A167RPE6_CALVF</name>
<evidence type="ECO:0000256" key="4">
    <source>
        <dbReference type="ARBA" id="ARBA00023069"/>
    </source>
</evidence>
<comment type="subcellular location">
    <subcellularLocation>
        <location evidence="1">Cell projection</location>
        <location evidence="1">Cilium</location>
    </subcellularLocation>
</comment>
<evidence type="ECO:0000259" key="6">
    <source>
        <dbReference type="PROSITE" id="PS50245"/>
    </source>
</evidence>
<reference evidence="7 8" key="1">
    <citation type="journal article" date="2016" name="Mol. Biol. Evol.">
        <title>Comparative Genomics of Early-Diverging Mushroom-Forming Fungi Provides Insights into the Origins of Lignocellulose Decay Capabilities.</title>
        <authorList>
            <person name="Nagy L.G."/>
            <person name="Riley R."/>
            <person name="Tritt A."/>
            <person name="Adam C."/>
            <person name="Daum C."/>
            <person name="Floudas D."/>
            <person name="Sun H."/>
            <person name="Yadav J.S."/>
            <person name="Pangilinan J."/>
            <person name="Larsson K.H."/>
            <person name="Matsuura K."/>
            <person name="Barry K."/>
            <person name="Labutti K."/>
            <person name="Kuo R."/>
            <person name="Ohm R.A."/>
            <person name="Bhattacharya S.S."/>
            <person name="Shirouzu T."/>
            <person name="Yoshinaga Y."/>
            <person name="Martin F.M."/>
            <person name="Grigoriev I.V."/>
            <person name="Hibbett D.S."/>
        </authorList>
    </citation>
    <scope>NUCLEOTIDE SEQUENCE [LARGE SCALE GENOMIC DNA]</scope>
    <source>
        <strain evidence="7 8">TUFC12733</strain>
    </source>
</reference>
<keyword evidence="5" id="KW-0966">Cell projection</keyword>
<dbReference type="InterPro" id="IPR003591">
    <property type="entry name" value="Leu-rich_rpt_typical-subtyp"/>
</dbReference>
<sequence>MPPTPALGTRLSLSNQLCTIAYVGPIPGTSGTWLGVEWDDPARGKHDGLHGGVRYFTCRVKGAGSFLRPGAVGLSYGRTFLSALVDKYAGGPSNGGSQEPAKEEKETVVLGSSHGLIEVEAVGMAKVRLKLGRLDRLRDASLDGEGVASAGEAGEVQLRCPNLRTLDLSKNLLPSWEVVALIVRQLEMLDSLSLNQNRFLPLTVPPAPMPSLTQLQANDTLLPWSSLPFLSSALPNLQILQMGYNRLSQLSPLPGALQEVASLNLEGNALSSWESTILALSSLPKLTRLILASNNFSHIPFPPSGSSSLPNLAYLSLASNPLSNWESISALNAWLPSLAGLSIVRTPLLSTGDVHSARSLLIGRLQSLTVLNGTPITRAERNDAERFYVSFVAREPGRAGEHPRWKELCEKHGTPAQGPKGGKGDLLAARLVMLNFAQLPKAPTPESMSSLIAAPAPAPASARMLPSMPLKQVRIKVLKTLKLPLKSRAGLWACSKADTGEGEGGGWVLEEMRGEGTELERWALREGDWLVVVLDGA</sequence>